<dbReference type="InterPro" id="IPR036868">
    <property type="entry name" value="TusA-like_sf"/>
</dbReference>
<name>A0A5K7ZCS9_9BACT</name>
<dbReference type="PANTHER" id="PTHR33279:SF6">
    <property type="entry name" value="SULFUR CARRIER PROTEIN YEDF-RELATED"/>
    <property type="match status" value="1"/>
</dbReference>
<protein>
    <recommendedName>
        <fullName evidence="2">UPF0033 domain-containing protein</fullName>
    </recommendedName>
</protein>
<dbReference type="Pfam" id="PF01206">
    <property type="entry name" value="TusA"/>
    <property type="match status" value="1"/>
</dbReference>
<dbReference type="Proteomes" id="UP000427769">
    <property type="component" value="Chromosome"/>
</dbReference>
<evidence type="ECO:0000313" key="4">
    <source>
        <dbReference type="Proteomes" id="UP000427769"/>
    </source>
</evidence>
<dbReference type="SUPFAM" id="SSF64307">
    <property type="entry name" value="SirA-like"/>
    <property type="match status" value="1"/>
</dbReference>
<reference evidence="3 4" key="1">
    <citation type="submission" date="2019-11" db="EMBL/GenBank/DDBJ databases">
        <title>Comparative genomics of hydrocarbon-degrading Desulfosarcina strains.</title>
        <authorList>
            <person name="Watanabe M."/>
            <person name="Kojima H."/>
            <person name="Fukui M."/>
        </authorList>
    </citation>
    <scope>NUCLEOTIDE SEQUENCE [LARGE SCALE GENOMIC DNA]</scope>
    <source>
        <strain evidence="3 4">PP31</strain>
    </source>
</reference>
<dbReference type="AlphaFoldDB" id="A0A5K7ZCS9"/>
<evidence type="ECO:0000256" key="1">
    <source>
        <dbReference type="ARBA" id="ARBA00008984"/>
    </source>
</evidence>
<comment type="similarity">
    <text evidence="1">Belongs to the sulfur carrier protein TusA family.</text>
</comment>
<sequence length="74" mass="8471">MALEIMDMVGMKCPQPVLKIAVKATEMNPEDILEVVGDCPTFERDVRVWCQRLNKTFLSIQDEGCGKKRIQILF</sequence>
<accession>A0A5K7ZCS9</accession>
<proteinExistence type="inferred from homology"/>
<keyword evidence="4" id="KW-1185">Reference proteome</keyword>
<dbReference type="Gene3D" id="3.30.110.40">
    <property type="entry name" value="TusA-like domain"/>
    <property type="match status" value="1"/>
</dbReference>
<dbReference type="PANTHER" id="PTHR33279">
    <property type="entry name" value="SULFUR CARRIER PROTEIN YEDF-RELATED"/>
    <property type="match status" value="1"/>
</dbReference>
<gene>
    <name evidence="3" type="ORF">DSCW_36810</name>
</gene>
<dbReference type="RefSeq" id="WP_155305110.1">
    <property type="nucleotide sequence ID" value="NZ_AP021875.1"/>
</dbReference>
<evidence type="ECO:0000259" key="2">
    <source>
        <dbReference type="Pfam" id="PF01206"/>
    </source>
</evidence>
<dbReference type="OrthoDB" id="9801500at2"/>
<organism evidence="3 4">
    <name type="scientific">Desulfosarcina widdelii</name>
    <dbReference type="NCBI Taxonomy" id="947919"/>
    <lineage>
        <taxon>Bacteria</taxon>
        <taxon>Pseudomonadati</taxon>
        <taxon>Thermodesulfobacteriota</taxon>
        <taxon>Desulfobacteria</taxon>
        <taxon>Desulfobacterales</taxon>
        <taxon>Desulfosarcinaceae</taxon>
        <taxon>Desulfosarcina</taxon>
    </lineage>
</organism>
<dbReference type="EMBL" id="AP021875">
    <property type="protein sequence ID" value="BBO76264.1"/>
    <property type="molecule type" value="Genomic_DNA"/>
</dbReference>
<dbReference type="KEGG" id="dwd:DSCW_36810"/>
<feature type="domain" description="UPF0033" evidence="2">
    <location>
        <begin position="6"/>
        <end position="70"/>
    </location>
</feature>
<evidence type="ECO:0000313" key="3">
    <source>
        <dbReference type="EMBL" id="BBO76264.1"/>
    </source>
</evidence>
<dbReference type="InterPro" id="IPR001455">
    <property type="entry name" value="TusA-like"/>
</dbReference>
<dbReference type="CDD" id="cd00291">
    <property type="entry name" value="SirA_YedF_YeeD"/>
    <property type="match status" value="1"/>
</dbReference>